<dbReference type="PROSITE" id="PS50280">
    <property type="entry name" value="SET"/>
    <property type="match status" value="2"/>
</dbReference>
<evidence type="ECO:0000313" key="3">
    <source>
        <dbReference type="EMBL" id="KAG7365533.1"/>
    </source>
</evidence>
<sequence>MTRKPSVGLLLLWISKNTVLAVDDSQVSLVIPSTADEISSILSQVELGGDKESFESAQTNVSTASDTSTETNFKTKGATNEHCSIYLAPSSIPDAQTNLPAGFGIYTTRNIDKGDYIWRNGEGPSVVIPDVRINYQHLLKTRYDYTDEEIPANMIPSWAQYIFLYPCVGFNMETYDPKMQKINSLESNMNLGSIANFHPFLQNVAYDDTDWYEDGLLDRYQDPGAGAFSYHRGKYWYAERDIEAGEELFADYGEYWFLDRQLGDSGKHIPRSKDYEKVAQMCEGWIDKAMQANHSDWLKQEDLDELLSKYQGKNSERVLSLIPKTVEDMSSLLRVATEVSHKERIDALQMEMAKRTTIREQATVSWIEENGLCLENIVPRKSTIRQAGMGAFAQWSIEKGEVIVPVPTLVQVVNTEAFDIFEMEDDGETYFAYGEIPYTKQLLLNYCFGNPNSTMVVCPATNANLINHCGPLVKGEGACQDGIPNAMVRFATEFDPMTKDWLDLDLEDIEERVKNKQRGISLEVVALRDIEPNEEPFDYEIQIFIDYGRSWEEAWLEHVRNWRPPKDEGFFPVSRLNKNVTVYLRTEEELETRPYPQDVRVGCFLQGFFHPCSILQKLDMTAADVPFAYDEGDSLPGQRRPERLPVYKVELTKQSPGGTWEIGYKWRFPNDSATTYVTSKQIRFFPGPYNSDQHLPGTFRHRIDAIPDEEWPERWKNKKNTNVQYSWV</sequence>
<dbReference type="GO" id="GO:0032259">
    <property type="term" value="P:methylation"/>
    <property type="evidence" value="ECO:0007669"/>
    <property type="project" value="UniProtKB-KW"/>
</dbReference>
<proteinExistence type="predicted"/>
<feature type="chain" id="PRO_5039904594" evidence="1">
    <location>
        <begin position="22"/>
        <end position="728"/>
    </location>
</feature>
<name>A0A9K3PZK6_9STRA</name>
<comment type="caution">
    <text evidence="3">The sequence shown here is derived from an EMBL/GenBank/DDBJ whole genome shotgun (WGS) entry which is preliminary data.</text>
</comment>
<keyword evidence="3" id="KW-0808">Transferase</keyword>
<dbReference type="InterPro" id="IPR001214">
    <property type="entry name" value="SET_dom"/>
</dbReference>
<evidence type="ECO:0000256" key="1">
    <source>
        <dbReference type="SAM" id="SignalP"/>
    </source>
</evidence>
<feature type="signal peptide" evidence="1">
    <location>
        <begin position="1"/>
        <end position="21"/>
    </location>
</feature>
<dbReference type="Pfam" id="PF00856">
    <property type="entry name" value="SET"/>
    <property type="match status" value="1"/>
</dbReference>
<reference evidence="3" key="1">
    <citation type="journal article" date="2021" name="Sci. Rep.">
        <title>Diploid genomic architecture of Nitzschia inconspicua, an elite biomass production diatom.</title>
        <authorList>
            <person name="Oliver A."/>
            <person name="Podell S."/>
            <person name="Pinowska A."/>
            <person name="Traller J.C."/>
            <person name="Smith S.R."/>
            <person name="McClure R."/>
            <person name="Beliaev A."/>
            <person name="Bohutskyi P."/>
            <person name="Hill E.A."/>
            <person name="Rabines A."/>
            <person name="Zheng H."/>
            <person name="Allen L.Z."/>
            <person name="Kuo A."/>
            <person name="Grigoriev I.V."/>
            <person name="Allen A.E."/>
            <person name="Hazlebeck D."/>
            <person name="Allen E.E."/>
        </authorList>
    </citation>
    <scope>NUCLEOTIDE SEQUENCE</scope>
    <source>
        <strain evidence="3">Hildebrandi</strain>
    </source>
</reference>
<accession>A0A9K3PZK6</accession>
<evidence type="ECO:0000259" key="2">
    <source>
        <dbReference type="PROSITE" id="PS50280"/>
    </source>
</evidence>
<keyword evidence="1" id="KW-0732">Signal</keyword>
<reference evidence="3" key="2">
    <citation type="submission" date="2021-04" db="EMBL/GenBank/DDBJ databases">
        <authorList>
            <person name="Podell S."/>
        </authorList>
    </citation>
    <scope>NUCLEOTIDE SEQUENCE</scope>
    <source>
        <strain evidence="3">Hildebrandi</strain>
    </source>
</reference>
<feature type="domain" description="SET" evidence="2">
    <location>
        <begin position="375"/>
        <end position="541"/>
    </location>
</feature>
<dbReference type="OrthoDB" id="41722at2759"/>
<dbReference type="GO" id="GO:0008168">
    <property type="term" value="F:methyltransferase activity"/>
    <property type="evidence" value="ECO:0007669"/>
    <property type="project" value="UniProtKB-KW"/>
</dbReference>
<dbReference type="EMBL" id="JAGRRH010000009">
    <property type="protein sequence ID" value="KAG7365533.1"/>
    <property type="molecule type" value="Genomic_DNA"/>
</dbReference>
<keyword evidence="3" id="KW-0489">Methyltransferase</keyword>
<dbReference type="AlphaFoldDB" id="A0A9K3PZK6"/>
<protein>
    <submittedName>
        <fullName evidence="3">SET methyltransferase domain containing protein</fullName>
    </submittedName>
</protein>
<keyword evidence="4" id="KW-1185">Reference proteome</keyword>
<gene>
    <name evidence="3" type="ORF">IV203_038737</name>
</gene>
<feature type="domain" description="SET" evidence="2">
    <location>
        <begin position="83"/>
        <end position="253"/>
    </location>
</feature>
<dbReference type="Proteomes" id="UP000693970">
    <property type="component" value="Unassembled WGS sequence"/>
</dbReference>
<evidence type="ECO:0000313" key="4">
    <source>
        <dbReference type="Proteomes" id="UP000693970"/>
    </source>
</evidence>
<organism evidence="3 4">
    <name type="scientific">Nitzschia inconspicua</name>
    <dbReference type="NCBI Taxonomy" id="303405"/>
    <lineage>
        <taxon>Eukaryota</taxon>
        <taxon>Sar</taxon>
        <taxon>Stramenopiles</taxon>
        <taxon>Ochrophyta</taxon>
        <taxon>Bacillariophyta</taxon>
        <taxon>Bacillariophyceae</taxon>
        <taxon>Bacillariophycidae</taxon>
        <taxon>Bacillariales</taxon>
        <taxon>Bacillariaceae</taxon>
        <taxon>Nitzschia</taxon>
    </lineage>
</organism>